<evidence type="ECO:0000256" key="3">
    <source>
        <dbReference type="ARBA" id="ARBA00022989"/>
    </source>
</evidence>
<keyword evidence="8" id="KW-1185">Reference proteome</keyword>
<keyword evidence="4 6" id="KW-0472">Membrane</keyword>
<dbReference type="PANTHER" id="PTHR11706:SF101">
    <property type="entry name" value="MANGANESE TRANSPORTER SMF1"/>
    <property type="match status" value="1"/>
</dbReference>
<dbReference type="GO" id="GO:0030026">
    <property type="term" value="P:intracellular manganese ion homeostasis"/>
    <property type="evidence" value="ECO:0007669"/>
    <property type="project" value="TreeGrafter"/>
</dbReference>
<dbReference type="GO" id="GO:0015086">
    <property type="term" value="F:cadmium ion transmembrane transporter activity"/>
    <property type="evidence" value="ECO:0007669"/>
    <property type="project" value="TreeGrafter"/>
</dbReference>
<feature type="region of interest" description="Disordered" evidence="5">
    <location>
        <begin position="316"/>
        <end position="340"/>
    </location>
</feature>
<evidence type="ECO:0000313" key="8">
    <source>
        <dbReference type="Proteomes" id="UP000076532"/>
    </source>
</evidence>
<sequence>MRWNWGVDLQAKCLRLYKLLFVVLLAGLFAVFLQLLYRHLLLYPRCILSEIAIISTDLAELIGSTGVLLPAGNVIFALALGDPLGDRPAKIFEWPMAVLVLIRLHGNHHRQIGRKIGTSIRRVCAIEDDIRIWGTIHLRGILRATVMPHSPFLGSALATQDRLTASPSKTASPDAPLYRPIPHTPDSFKDNYELEPTTHAERENNALGFVRTHLWHGIVDIALSLLGFAVIINALILVLAAAVFYYGAEADATKTGPASLFDAHTLIGDLVGKPAALLFALALLAAGQSASMIATVAGKSVSEGFLRWRVSVTGHASPRDAPDRTRPLAHHRRRRGQLGAEWASSGELSHTLHRAAIRDAAAHILHELQSENVCARARVPVLDATSGPTTDMDTEVADPNKAETAEEQDKVVDYSSGKVATGLGVVLWLTMVAANAYMLLMLPLGEDS</sequence>
<name>A0A166MKP3_9AGAM</name>
<dbReference type="PANTHER" id="PTHR11706">
    <property type="entry name" value="SOLUTE CARRIER PROTEIN FAMILY 11 MEMBER"/>
    <property type="match status" value="1"/>
</dbReference>
<proteinExistence type="predicted"/>
<dbReference type="Pfam" id="PF01566">
    <property type="entry name" value="Nramp"/>
    <property type="match status" value="1"/>
</dbReference>
<dbReference type="InterPro" id="IPR001046">
    <property type="entry name" value="NRAMP_fam"/>
</dbReference>
<reference evidence="7 8" key="1">
    <citation type="journal article" date="2016" name="Mol. Biol. Evol.">
        <title>Comparative Genomics of Early-Diverging Mushroom-Forming Fungi Provides Insights into the Origins of Lignocellulose Decay Capabilities.</title>
        <authorList>
            <person name="Nagy L.G."/>
            <person name="Riley R."/>
            <person name="Tritt A."/>
            <person name="Adam C."/>
            <person name="Daum C."/>
            <person name="Floudas D."/>
            <person name="Sun H."/>
            <person name="Yadav J.S."/>
            <person name="Pangilinan J."/>
            <person name="Larsson K.H."/>
            <person name="Matsuura K."/>
            <person name="Barry K."/>
            <person name="Labutti K."/>
            <person name="Kuo R."/>
            <person name="Ohm R.A."/>
            <person name="Bhattacharya S.S."/>
            <person name="Shirouzu T."/>
            <person name="Yoshinaga Y."/>
            <person name="Martin F.M."/>
            <person name="Grigoriev I.V."/>
            <person name="Hibbett D.S."/>
        </authorList>
    </citation>
    <scope>NUCLEOTIDE SEQUENCE [LARGE SCALE GENOMIC DNA]</scope>
    <source>
        <strain evidence="7 8">CBS 109695</strain>
    </source>
</reference>
<keyword evidence="2 6" id="KW-0812">Transmembrane</keyword>
<dbReference type="PRINTS" id="PR00447">
    <property type="entry name" value="NATRESASSCMP"/>
</dbReference>
<evidence type="ECO:0000256" key="6">
    <source>
        <dbReference type="SAM" id="Phobius"/>
    </source>
</evidence>
<protein>
    <submittedName>
        <fullName evidence="7">Uncharacterized protein</fullName>
    </submittedName>
</protein>
<feature type="compositionally biased region" description="Basic and acidic residues" evidence="5">
    <location>
        <begin position="398"/>
        <end position="409"/>
    </location>
</feature>
<evidence type="ECO:0000256" key="1">
    <source>
        <dbReference type="ARBA" id="ARBA00004141"/>
    </source>
</evidence>
<dbReference type="GO" id="GO:0034755">
    <property type="term" value="P:iron ion transmembrane transport"/>
    <property type="evidence" value="ECO:0007669"/>
    <property type="project" value="TreeGrafter"/>
</dbReference>
<feature type="transmembrane region" description="Helical" evidence="6">
    <location>
        <begin position="275"/>
        <end position="297"/>
    </location>
</feature>
<keyword evidence="3 6" id="KW-1133">Transmembrane helix</keyword>
<feature type="transmembrane region" description="Helical" evidence="6">
    <location>
        <begin position="419"/>
        <end position="440"/>
    </location>
</feature>
<feature type="compositionally biased region" description="Basic and acidic residues" evidence="5">
    <location>
        <begin position="317"/>
        <end position="326"/>
    </location>
</feature>
<dbReference type="Proteomes" id="UP000076532">
    <property type="component" value="Unassembled WGS sequence"/>
</dbReference>
<evidence type="ECO:0000256" key="4">
    <source>
        <dbReference type="ARBA" id="ARBA00023136"/>
    </source>
</evidence>
<feature type="compositionally biased region" description="Basic residues" evidence="5">
    <location>
        <begin position="327"/>
        <end position="336"/>
    </location>
</feature>
<evidence type="ECO:0000256" key="2">
    <source>
        <dbReference type="ARBA" id="ARBA00022692"/>
    </source>
</evidence>
<dbReference type="GO" id="GO:0005886">
    <property type="term" value="C:plasma membrane"/>
    <property type="evidence" value="ECO:0007669"/>
    <property type="project" value="TreeGrafter"/>
</dbReference>
<dbReference type="EMBL" id="KV417528">
    <property type="protein sequence ID" value="KZP24097.1"/>
    <property type="molecule type" value="Genomic_DNA"/>
</dbReference>
<comment type="subcellular location">
    <subcellularLocation>
        <location evidence="1">Membrane</location>
        <topology evidence="1">Multi-pass membrane protein</topology>
    </subcellularLocation>
</comment>
<accession>A0A166MKP3</accession>
<feature type="region of interest" description="Disordered" evidence="5">
    <location>
        <begin position="384"/>
        <end position="409"/>
    </location>
</feature>
<evidence type="ECO:0000256" key="5">
    <source>
        <dbReference type="SAM" id="MobiDB-lite"/>
    </source>
</evidence>
<organism evidence="7 8">
    <name type="scientific">Athelia psychrophila</name>
    <dbReference type="NCBI Taxonomy" id="1759441"/>
    <lineage>
        <taxon>Eukaryota</taxon>
        <taxon>Fungi</taxon>
        <taxon>Dikarya</taxon>
        <taxon>Basidiomycota</taxon>
        <taxon>Agaricomycotina</taxon>
        <taxon>Agaricomycetes</taxon>
        <taxon>Agaricomycetidae</taxon>
        <taxon>Atheliales</taxon>
        <taxon>Atheliaceae</taxon>
        <taxon>Athelia</taxon>
    </lineage>
</organism>
<dbReference type="OrthoDB" id="409173at2759"/>
<feature type="transmembrane region" description="Helical" evidence="6">
    <location>
        <begin position="221"/>
        <end position="246"/>
    </location>
</feature>
<dbReference type="STRING" id="436010.A0A166MKP3"/>
<dbReference type="AlphaFoldDB" id="A0A166MKP3"/>
<feature type="transmembrane region" description="Helical" evidence="6">
    <location>
        <begin position="16"/>
        <end position="37"/>
    </location>
</feature>
<feature type="transmembrane region" description="Helical" evidence="6">
    <location>
        <begin position="58"/>
        <end position="79"/>
    </location>
</feature>
<evidence type="ECO:0000313" key="7">
    <source>
        <dbReference type="EMBL" id="KZP24097.1"/>
    </source>
</evidence>
<gene>
    <name evidence="7" type="ORF">FIBSPDRAFT_1042393</name>
</gene>
<dbReference type="GO" id="GO:0005384">
    <property type="term" value="F:manganese ion transmembrane transporter activity"/>
    <property type="evidence" value="ECO:0007669"/>
    <property type="project" value="TreeGrafter"/>
</dbReference>